<organism evidence="2 3">
    <name type="scientific">Halteria grandinella</name>
    <dbReference type="NCBI Taxonomy" id="5974"/>
    <lineage>
        <taxon>Eukaryota</taxon>
        <taxon>Sar</taxon>
        <taxon>Alveolata</taxon>
        <taxon>Ciliophora</taxon>
        <taxon>Intramacronucleata</taxon>
        <taxon>Spirotrichea</taxon>
        <taxon>Stichotrichia</taxon>
        <taxon>Sporadotrichida</taxon>
        <taxon>Halteriidae</taxon>
        <taxon>Halteria</taxon>
    </lineage>
</organism>
<gene>
    <name evidence="2" type="ORF">FGO68_gene14708</name>
</gene>
<evidence type="ECO:0000313" key="3">
    <source>
        <dbReference type="Proteomes" id="UP000785679"/>
    </source>
</evidence>
<keyword evidence="1" id="KW-0812">Transmembrane</keyword>
<keyword evidence="1" id="KW-0472">Membrane</keyword>
<dbReference type="EMBL" id="RRYP01036792">
    <property type="protein sequence ID" value="TNV67749.1"/>
    <property type="molecule type" value="Genomic_DNA"/>
</dbReference>
<keyword evidence="1" id="KW-1133">Transmembrane helix</keyword>
<feature type="transmembrane region" description="Helical" evidence="1">
    <location>
        <begin position="152"/>
        <end position="170"/>
    </location>
</feature>
<comment type="caution">
    <text evidence="2">The sequence shown here is derived from an EMBL/GenBank/DDBJ whole genome shotgun (WGS) entry which is preliminary data.</text>
</comment>
<dbReference type="AlphaFoldDB" id="A0A8J8N8W9"/>
<evidence type="ECO:0000313" key="2">
    <source>
        <dbReference type="EMBL" id="TNV67749.1"/>
    </source>
</evidence>
<reference evidence="2" key="1">
    <citation type="submission" date="2019-06" db="EMBL/GenBank/DDBJ databases">
        <authorList>
            <person name="Zheng W."/>
        </authorList>
    </citation>
    <scope>NUCLEOTIDE SEQUENCE</scope>
    <source>
        <strain evidence="2">QDHG01</strain>
    </source>
</reference>
<sequence>MGSTGVSLALSPLPTVGSAAHIGNGGCTRCIAYSVAYQVKAAGEVDAQLIVYDVNKAGLHIGEGPPQLYECAVDEALVLLLALRGAGYMHQKHLVVIMLLLKQGRVVKPVRDQGGLSATFISRNDQWLVLHLHLVLLWLGQGLVAISVQRWFWLLLLWLLLLLLLLLRCIRL</sequence>
<accession>A0A8J8N8W9</accession>
<keyword evidence="3" id="KW-1185">Reference proteome</keyword>
<proteinExistence type="predicted"/>
<dbReference type="Proteomes" id="UP000785679">
    <property type="component" value="Unassembled WGS sequence"/>
</dbReference>
<evidence type="ECO:0000256" key="1">
    <source>
        <dbReference type="SAM" id="Phobius"/>
    </source>
</evidence>
<protein>
    <submittedName>
        <fullName evidence="2">Uncharacterized protein</fullName>
    </submittedName>
</protein>
<feature type="transmembrane region" description="Helical" evidence="1">
    <location>
        <begin position="127"/>
        <end position="146"/>
    </location>
</feature>
<name>A0A8J8N8W9_HALGN</name>